<sequence length="91" mass="10400">MSALERVYDLQDVDDEVDYLDVHAHPTRLEPIAFIRWHGMDPISPEDGKTVSEALAEGRMWQGSPCYLRKRIGVFLNEGVIWDPAWGELTS</sequence>
<dbReference type="Proteomes" id="UP000449846">
    <property type="component" value="Unassembled WGS sequence"/>
</dbReference>
<accession>A0A844HE55</accession>
<reference evidence="1 2" key="1">
    <citation type="submission" date="2019-11" db="EMBL/GenBank/DDBJ databases">
        <authorList>
            <person name="Dong K."/>
        </authorList>
    </citation>
    <scope>NUCLEOTIDE SEQUENCE [LARGE SCALE GENOMIC DNA]</scope>
    <source>
        <strain evidence="1 2">NBRC 112902</strain>
    </source>
</reference>
<protein>
    <submittedName>
        <fullName evidence="1">Uncharacterized protein</fullName>
    </submittedName>
</protein>
<dbReference type="EMBL" id="WMIG01000001">
    <property type="protein sequence ID" value="MTH57613.1"/>
    <property type="molecule type" value="Genomic_DNA"/>
</dbReference>
<name>A0A844HE55_9RHOB</name>
<keyword evidence="2" id="KW-1185">Reference proteome</keyword>
<dbReference type="AlphaFoldDB" id="A0A844HE55"/>
<evidence type="ECO:0000313" key="1">
    <source>
        <dbReference type="EMBL" id="MTH57613.1"/>
    </source>
</evidence>
<dbReference type="RefSeq" id="WP_155037564.1">
    <property type="nucleotide sequence ID" value="NZ_JBHGCD010000037.1"/>
</dbReference>
<organism evidence="1 2">
    <name type="scientific">Paracoccus litorisediminis</name>
    <dbReference type="NCBI Taxonomy" id="2006130"/>
    <lineage>
        <taxon>Bacteria</taxon>
        <taxon>Pseudomonadati</taxon>
        <taxon>Pseudomonadota</taxon>
        <taxon>Alphaproteobacteria</taxon>
        <taxon>Rhodobacterales</taxon>
        <taxon>Paracoccaceae</taxon>
        <taxon>Paracoccus</taxon>
    </lineage>
</organism>
<comment type="caution">
    <text evidence="1">The sequence shown here is derived from an EMBL/GenBank/DDBJ whole genome shotgun (WGS) entry which is preliminary data.</text>
</comment>
<gene>
    <name evidence="1" type="ORF">GL300_00135</name>
</gene>
<evidence type="ECO:0000313" key="2">
    <source>
        <dbReference type="Proteomes" id="UP000449846"/>
    </source>
</evidence>
<proteinExistence type="predicted"/>